<dbReference type="EMBL" id="UOFI01000067">
    <property type="protein sequence ID" value="VAW65375.1"/>
    <property type="molecule type" value="Genomic_DNA"/>
</dbReference>
<gene>
    <name evidence="1" type="ORF">MNBD_GAMMA09-2949</name>
</gene>
<name>A0A3B0XAP0_9ZZZZ</name>
<sequence>MKSLQISSLICAIFLSLTISGANAGTPPADMEFPAAIKYSLDLLDKSPYKTLEISTTSGSFSGDFVSRTKGVIVLKGKTGSIHMKSGKEKLLMSYIDISTITAISIYVLDK</sequence>
<organism evidence="1">
    <name type="scientific">hydrothermal vent metagenome</name>
    <dbReference type="NCBI Taxonomy" id="652676"/>
    <lineage>
        <taxon>unclassified sequences</taxon>
        <taxon>metagenomes</taxon>
        <taxon>ecological metagenomes</taxon>
    </lineage>
</organism>
<accession>A0A3B0XAP0</accession>
<protein>
    <submittedName>
        <fullName evidence="1">Uncharacterized protein</fullName>
    </submittedName>
</protein>
<reference evidence="1" key="1">
    <citation type="submission" date="2018-06" db="EMBL/GenBank/DDBJ databases">
        <authorList>
            <person name="Zhirakovskaya E."/>
        </authorList>
    </citation>
    <scope>NUCLEOTIDE SEQUENCE</scope>
</reference>
<proteinExistence type="predicted"/>
<dbReference type="AlphaFoldDB" id="A0A3B0XAP0"/>
<evidence type="ECO:0000313" key="1">
    <source>
        <dbReference type="EMBL" id="VAW65375.1"/>
    </source>
</evidence>